<accession>A0A1S1J6Z0</accession>
<name>A0A1S1J6Z0_9FLAO</name>
<evidence type="ECO:0000259" key="1">
    <source>
        <dbReference type="Pfam" id="PF03807"/>
    </source>
</evidence>
<dbReference type="STRING" id="1278819.BHE19_05620"/>
<dbReference type="InterPro" id="IPR028939">
    <property type="entry name" value="P5C_Rdtase_cat_N"/>
</dbReference>
<keyword evidence="5" id="KW-1185">Reference proteome</keyword>
<dbReference type="EMBL" id="MIKE01000022">
    <property type="protein sequence ID" value="OHT45324.1"/>
    <property type="molecule type" value="Genomic_DNA"/>
</dbReference>
<feature type="domain" description="Pyrroline-5-carboxylate reductase catalytic N-terminal" evidence="1">
    <location>
        <begin position="2"/>
        <end position="89"/>
    </location>
</feature>
<dbReference type="Pfam" id="PF03807">
    <property type="entry name" value="F420_oxidored"/>
    <property type="match status" value="1"/>
</dbReference>
<sequence>MKIGIIGIGSLTLKLAIRSARAGYKITLHNPQGNSLIRESVKTMGATAALGTLEQAAAADIILLFLPKDDLESVLPNLPDMSGKIIVHTSSLIFDPGSLLSGITHGMTYRITVCLIPEAHIVKLFTPVSLKPAVKTTAHTNRQELFFISSHKASGNGIRNFLKTLDFLPIDLTGRLKVQNTAMNLKSISAPPAGPFADQLN</sequence>
<protein>
    <recommendedName>
        <fullName evidence="1">Pyrroline-5-carboxylate reductase catalytic N-terminal domain-containing protein</fullName>
    </recommendedName>
</protein>
<dbReference type="EMBL" id="MUHG01000024">
    <property type="protein sequence ID" value="OXB17733.1"/>
    <property type="molecule type" value="Genomic_DNA"/>
</dbReference>
<evidence type="ECO:0000313" key="2">
    <source>
        <dbReference type="EMBL" id="OHT45324.1"/>
    </source>
</evidence>
<evidence type="ECO:0000313" key="4">
    <source>
        <dbReference type="Proteomes" id="UP000180252"/>
    </source>
</evidence>
<reference evidence="2" key="2">
    <citation type="submission" date="2016-09" db="EMBL/GenBank/DDBJ databases">
        <authorList>
            <person name="Capua I."/>
            <person name="De Benedictis P."/>
            <person name="Joannis T."/>
            <person name="Lombin L.H."/>
            <person name="Cattoli G."/>
        </authorList>
    </citation>
    <scope>NUCLEOTIDE SEQUENCE [LARGE SCALE GENOMIC DNA]</scope>
    <source>
        <strain evidence="2">MSU</strain>
    </source>
</reference>
<evidence type="ECO:0000313" key="3">
    <source>
        <dbReference type="EMBL" id="OXB17733.1"/>
    </source>
</evidence>
<dbReference type="Gene3D" id="3.40.50.720">
    <property type="entry name" value="NAD(P)-binding Rossmann-like Domain"/>
    <property type="match status" value="1"/>
</dbReference>
<dbReference type="RefSeq" id="WP_070906630.1">
    <property type="nucleotide sequence ID" value="NZ_JASTTY010000004.1"/>
</dbReference>
<dbReference type="SUPFAM" id="SSF51735">
    <property type="entry name" value="NAD(P)-binding Rossmann-fold domains"/>
    <property type="match status" value="1"/>
</dbReference>
<organism evidence="2 4">
    <name type="scientific">Flavobacterium tructae</name>
    <dbReference type="NCBI Taxonomy" id="1114873"/>
    <lineage>
        <taxon>Bacteria</taxon>
        <taxon>Pseudomonadati</taxon>
        <taxon>Bacteroidota</taxon>
        <taxon>Flavobacteriia</taxon>
        <taxon>Flavobacteriales</taxon>
        <taxon>Flavobacteriaceae</taxon>
        <taxon>Flavobacterium</taxon>
    </lineage>
</organism>
<dbReference type="OrthoDB" id="663900at2"/>
<dbReference type="InterPro" id="IPR036291">
    <property type="entry name" value="NAD(P)-bd_dom_sf"/>
</dbReference>
<dbReference type="Proteomes" id="UP000198319">
    <property type="component" value="Unassembled WGS sequence"/>
</dbReference>
<proteinExistence type="predicted"/>
<comment type="caution">
    <text evidence="2">The sequence shown here is derived from an EMBL/GenBank/DDBJ whole genome shotgun (WGS) entry which is preliminary data.</text>
</comment>
<dbReference type="Proteomes" id="UP000180252">
    <property type="component" value="Unassembled WGS sequence"/>
</dbReference>
<reference evidence="4" key="1">
    <citation type="submission" date="2016-09" db="EMBL/GenBank/DDBJ databases">
        <authorList>
            <person name="Chen S."/>
            <person name="Walker E."/>
        </authorList>
    </citation>
    <scope>NUCLEOTIDE SEQUENCE [LARGE SCALE GENOMIC DNA]</scope>
    <source>
        <strain evidence="4">MSU</strain>
    </source>
</reference>
<evidence type="ECO:0000313" key="5">
    <source>
        <dbReference type="Proteomes" id="UP000198319"/>
    </source>
</evidence>
<dbReference type="AlphaFoldDB" id="A0A1S1J6Z0"/>
<reference evidence="3 5" key="3">
    <citation type="submission" date="2016-11" db="EMBL/GenBank/DDBJ databases">
        <title>Whole genomes of Flavobacteriaceae.</title>
        <authorList>
            <person name="Stine C."/>
            <person name="Li C."/>
            <person name="Tadesse D."/>
        </authorList>
    </citation>
    <scope>NUCLEOTIDE SEQUENCE [LARGE SCALE GENOMIC DNA]</scope>
    <source>
        <strain evidence="3 5">ATCC BAA-2541</strain>
    </source>
</reference>
<gene>
    <name evidence="3" type="ORF">B0A71_16315</name>
    <name evidence="2" type="ORF">BHE19_05620</name>
</gene>